<feature type="non-terminal residue" evidence="2">
    <location>
        <position position="1"/>
    </location>
</feature>
<dbReference type="GO" id="GO:0004803">
    <property type="term" value="F:transposase activity"/>
    <property type="evidence" value="ECO:0007669"/>
    <property type="project" value="InterPro"/>
</dbReference>
<accession>A0A0F5MP99</accession>
<comment type="caution">
    <text evidence="2">The sequence shown here is derived from an EMBL/GenBank/DDBJ whole genome shotgun (WGS) entry which is preliminary data.</text>
</comment>
<name>A0A0F5MP99_9RICK</name>
<dbReference type="InterPro" id="IPR002513">
    <property type="entry name" value="Tn3_Tnp_DDE_dom"/>
</dbReference>
<dbReference type="Pfam" id="PF01526">
    <property type="entry name" value="DDE_Tnp_Tn3"/>
    <property type="match status" value="1"/>
</dbReference>
<reference evidence="2 3" key="1">
    <citation type="submission" date="2015-02" db="EMBL/GenBank/DDBJ databases">
        <title>Single cell genomics of a rare environmental alphaproteobacterium provides unique insights into Rickettsiaceae evolution.</title>
        <authorList>
            <person name="Martijn J."/>
            <person name="Schulz F."/>
            <person name="Zaremba-Niedzwiedzka K."/>
            <person name="Viklund J."/>
            <person name="Stepanauskas R."/>
            <person name="Andersson S.G.E."/>
            <person name="Horn M."/>
            <person name="Guy L."/>
            <person name="Ettema T.J.G."/>
        </authorList>
    </citation>
    <scope>NUCLEOTIDE SEQUENCE [LARGE SCALE GENOMIC DNA]</scope>
    <source>
        <strain evidence="2 3">SCGC AAA041-L04</strain>
    </source>
</reference>
<evidence type="ECO:0000259" key="1">
    <source>
        <dbReference type="Pfam" id="PF01526"/>
    </source>
</evidence>
<evidence type="ECO:0000313" key="3">
    <source>
        <dbReference type="Proteomes" id="UP000033358"/>
    </source>
</evidence>
<dbReference type="AlphaFoldDB" id="A0A0F5MP99"/>
<keyword evidence="3" id="KW-1185">Reference proteome</keyword>
<feature type="non-terminal residue" evidence="2">
    <location>
        <position position="167"/>
    </location>
</feature>
<evidence type="ECO:0000313" key="2">
    <source>
        <dbReference type="EMBL" id="KKB96658.1"/>
    </source>
</evidence>
<protein>
    <recommendedName>
        <fullName evidence="1">Tn3 transposase DDE domain-containing protein</fullName>
    </recommendedName>
</protein>
<feature type="domain" description="Tn3 transposase DDE" evidence="1">
    <location>
        <begin position="2"/>
        <end position="141"/>
    </location>
</feature>
<organism evidence="2 3">
    <name type="scientific">Candidatus Arcanibacter lacustris</name>
    <dbReference type="NCBI Taxonomy" id="1607817"/>
    <lineage>
        <taxon>Bacteria</taxon>
        <taxon>Pseudomonadati</taxon>
        <taxon>Pseudomonadota</taxon>
        <taxon>Alphaproteobacteria</taxon>
        <taxon>Rickettsiales</taxon>
        <taxon>Candidatus Arcanibacter</taxon>
    </lineage>
</organism>
<proteinExistence type="predicted"/>
<dbReference type="GO" id="GO:0006313">
    <property type="term" value="P:DNA transposition"/>
    <property type="evidence" value="ECO:0007669"/>
    <property type="project" value="InterPro"/>
</dbReference>
<sequence>LKENSQNNVVRKLSSYKSNDTLRALIELDKIVMSLYMLDYIDDEEMRKNVCRSLNRGESYHQLRAVIANVSGRKLVGKTETELIINNECARLLALCVIFYNAYLLSKIFDYCREKKMKEECKKIIRLSPVAWQHISLIGQYNFTDEFQSPNLDNVMDQLIQNLSKVT</sequence>
<gene>
    <name evidence="2" type="ORF">SZ25_00247</name>
</gene>
<dbReference type="EMBL" id="JYHA01000034">
    <property type="protein sequence ID" value="KKB96658.1"/>
    <property type="molecule type" value="Genomic_DNA"/>
</dbReference>
<dbReference type="Proteomes" id="UP000033358">
    <property type="component" value="Unassembled WGS sequence"/>
</dbReference>